<organism evidence="2">
    <name type="scientific">Dulem virus 98</name>
    <dbReference type="NCBI Taxonomy" id="3145809"/>
    <lineage>
        <taxon>Viruses</taxon>
        <taxon>Monodnaviria</taxon>
        <taxon>Sangervirae</taxon>
        <taxon>Phixviricota</taxon>
        <taxon>Malgrandaviricetes</taxon>
        <taxon>Petitvirales</taxon>
        <taxon>Microviridae</taxon>
        <taxon>Microvirus</taxon>
    </lineage>
</organism>
<evidence type="ECO:0000256" key="1">
    <source>
        <dbReference type="SAM" id="Phobius"/>
    </source>
</evidence>
<proteinExistence type="predicted"/>
<sequence length="34" mass="3974">MKTPLSSEELLRRIYNRLFTLEILLVVIICILLG</sequence>
<keyword evidence="1" id="KW-1133">Transmembrane helix</keyword>
<evidence type="ECO:0000313" key="2">
    <source>
        <dbReference type="EMBL" id="XCD08013.1"/>
    </source>
</evidence>
<dbReference type="EMBL" id="PP511843">
    <property type="protein sequence ID" value="XCD08013.1"/>
    <property type="molecule type" value="Genomic_DNA"/>
</dbReference>
<protein>
    <submittedName>
        <fullName evidence="2">Uncharacterized protein</fullName>
    </submittedName>
</protein>
<keyword evidence="1" id="KW-0472">Membrane</keyword>
<keyword evidence="1" id="KW-0812">Transmembrane</keyword>
<accession>A0AAU8B8J6</accession>
<name>A0AAU8B8J6_9VIRU</name>
<reference evidence="2" key="1">
    <citation type="submission" date="2024-03" db="EMBL/GenBank/DDBJ databases">
        <title>Diverse circular DNA viruses in blood, oral, and fecal samples of captive lemurs.</title>
        <authorList>
            <person name="Paietta E.N."/>
            <person name="Kraberger S."/>
            <person name="Lund M.C."/>
            <person name="Custer J.M."/>
            <person name="Vargas K.M."/>
            <person name="Ehmke E.E."/>
            <person name="Yoder A.D."/>
            <person name="Varsani A."/>
        </authorList>
    </citation>
    <scope>NUCLEOTIDE SEQUENCE</scope>
    <source>
        <strain evidence="2">Duke_28FS_115</strain>
    </source>
</reference>
<feature type="transmembrane region" description="Helical" evidence="1">
    <location>
        <begin position="14"/>
        <end position="33"/>
    </location>
</feature>